<name>Q822U0_CHLCV</name>
<dbReference type="Proteomes" id="UP000002193">
    <property type="component" value="Chromosome"/>
</dbReference>
<reference evidence="1 2" key="1">
    <citation type="journal article" date="2003" name="Nucleic Acids Res.">
        <title>Genome sequence of Chlamydophila caviae (Chlamydia psittaci GPIC): examining the role of niche-specific genes in the evolution of the Chlamydiaceae.</title>
        <authorList>
            <person name="Read T.D."/>
            <person name="Myers G.S.A."/>
            <person name="Brunham R.C."/>
            <person name="Nelson W.C."/>
            <person name="Paulsen I.T."/>
            <person name="Heidelberg J.F."/>
            <person name="Holtzapple E.K."/>
            <person name="Khouri H.M."/>
            <person name="Federova N.B."/>
            <person name="Carty H.A."/>
            <person name="Umayam L.A."/>
            <person name="Haft D.H."/>
            <person name="Peterson J.D."/>
            <person name="Beanan M.J."/>
            <person name="White O."/>
            <person name="Salzberg S.L."/>
            <person name="Hsia R.-C."/>
            <person name="McClarty G."/>
            <person name="Rank R.G."/>
            <person name="Bavoil P.M."/>
            <person name="Fraser C.M."/>
        </authorList>
    </citation>
    <scope>NUCLEOTIDE SEQUENCE [LARGE SCALE GENOMIC DNA]</scope>
    <source>
        <strain evidence="2">ATCC VR-813 / DSM 19441 / 03DC25 / GPIC</strain>
    </source>
</reference>
<gene>
    <name evidence="1" type="ordered locus">CCA_00589</name>
</gene>
<keyword evidence="2" id="KW-1185">Reference proteome</keyword>
<dbReference type="KEGG" id="cca:CCA_00589"/>
<accession>Q822U0</accession>
<evidence type="ECO:0000313" key="1">
    <source>
        <dbReference type="EMBL" id="AAP05331.1"/>
    </source>
</evidence>
<proteinExistence type="predicted"/>
<sequence>MASRTYQDKLRLIKNLLVLLFSFYLERNIPKFFFSWIKKP</sequence>
<dbReference type="STRING" id="227941.CCA_00589"/>
<dbReference type="AlphaFoldDB" id="Q822U0"/>
<evidence type="ECO:0000313" key="2">
    <source>
        <dbReference type="Proteomes" id="UP000002193"/>
    </source>
</evidence>
<organism evidence="1 2">
    <name type="scientific">Chlamydia caviae (strain ATCC VR-813 / DSM 19441 / 03DC25 / GPIC)</name>
    <name type="common">Chlamydophila caviae</name>
    <dbReference type="NCBI Taxonomy" id="227941"/>
    <lineage>
        <taxon>Bacteria</taxon>
        <taxon>Pseudomonadati</taxon>
        <taxon>Chlamydiota</taxon>
        <taxon>Chlamydiia</taxon>
        <taxon>Chlamydiales</taxon>
        <taxon>Chlamydiaceae</taxon>
        <taxon>Chlamydia/Chlamydophila group</taxon>
        <taxon>Chlamydia</taxon>
    </lineage>
</organism>
<dbReference type="EMBL" id="AE015925">
    <property type="protein sequence ID" value="AAP05331.1"/>
    <property type="molecule type" value="Genomic_DNA"/>
</dbReference>
<dbReference type="HOGENOM" id="CLU_3286921_0_0_0"/>
<protein>
    <submittedName>
        <fullName evidence="1">Uncharacterized protein</fullName>
    </submittedName>
</protein>